<comment type="caution">
    <text evidence="3">The sequence shown here is derived from an EMBL/GenBank/DDBJ whole genome shotgun (WGS) entry which is preliminary data.</text>
</comment>
<accession>A0A1F6N4A7</accession>
<evidence type="ECO:0000256" key="2">
    <source>
        <dbReference type="SAM" id="Phobius"/>
    </source>
</evidence>
<dbReference type="Proteomes" id="UP000177040">
    <property type="component" value="Unassembled WGS sequence"/>
</dbReference>
<evidence type="ECO:0000256" key="1">
    <source>
        <dbReference type="SAM" id="Coils"/>
    </source>
</evidence>
<keyword evidence="1" id="KW-0175">Coiled coil</keyword>
<keyword evidence="2" id="KW-0812">Transmembrane</keyword>
<name>A0A1F6N4A7_9BACT</name>
<organism evidence="3 4">
    <name type="scientific">Candidatus Magasanikbacteria bacterium RIFCSPLOWO2_01_FULL_40_15</name>
    <dbReference type="NCBI Taxonomy" id="1798686"/>
    <lineage>
        <taxon>Bacteria</taxon>
        <taxon>Candidatus Magasanikiibacteriota</taxon>
    </lineage>
</organism>
<dbReference type="EMBL" id="MFQH01000006">
    <property type="protein sequence ID" value="OGH78568.1"/>
    <property type="molecule type" value="Genomic_DNA"/>
</dbReference>
<proteinExistence type="predicted"/>
<evidence type="ECO:0000313" key="4">
    <source>
        <dbReference type="Proteomes" id="UP000177040"/>
    </source>
</evidence>
<protein>
    <submittedName>
        <fullName evidence="3">Uncharacterized protein</fullName>
    </submittedName>
</protein>
<sequence length="122" mass="13712">MHKATHIRHHPDIRWVVVVTVIITTALVLGLYTIGNLTKPVPALVLQNEQQQIYLHELSGAVKQLTAINQAMQEEIKNQNESIGVFRLELMTAKEELSKAQEMVSSTKAELNTQMLKAKIKS</sequence>
<feature type="coiled-coil region" evidence="1">
    <location>
        <begin position="55"/>
        <end position="110"/>
    </location>
</feature>
<feature type="transmembrane region" description="Helical" evidence="2">
    <location>
        <begin position="12"/>
        <end position="34"/>
    </location>
</feature>
<dbReference type="AlphaFoldDB" id="A0A1F6N4A7"/>
<keyword evidence="2" id="KW-0472">Membrane</keyword>
<keyword evidence="2" id="KW-1133">Transmembrane helix</keyword>
<evidence type="ECO:0000313" key="3">
    <source>
        <dbReference type="EMBL" id="OGH78568.1"/>
    </source>
</evidence>
<gene>
    <name evidence="3" type="ORF">A2983_02800</name>
</gene>
<reference evidence="3 4" key="1">
    <citation type="journal article" date="2016" name="Nat. Commun.">
        <title>Thousands of microbial genomes shed light on interconnected biogeochemical processes in an aquifer system.</title>
        <authorList>
            <person name="Anantharaman K."/>
            <person name="Brown C.T."/>
            <person name="Hug L.A."/>
            <person name="Sharon I."/>
            <person name="Castelle C.J."/>
            <person name="Probst A.J."/>
            <person name="Thomas B.C."/>
            <person name="Singh A."/>
            <person name="Wilkins M.J."/>
            <person name="Karaoz U."/>
            <person name="Brodie E.L."/>
            <person name="Williams K.H."/>
            <person name="Hubbard S.S."/>
            <person name="Banfield J.F."/>
        </authorList>
    </citation>
    <scope>NUCLEOTIDE SEQUENCE [LARGE SCALE GENOMIC DNA]</scope>
</reference>